<dbReference type="InterPro" id="IPR050345">
    <property type="entry name" value="Aliph_Amidase/BUP"/>
</dbReference>
<dbReference type="PATRIC" id="fig|33881.3.peg.3591"/>
<dbReference type="Gene3D" id="3.60.110.10">
    <property type="entry name" value="Carbon-nitrogen hydrolase"/>
    <property type="match status" value="1"/>
</dbReference>
<dbReference type="GO" id="GO:0050126">
    <property type="term" value="F:N-carbamoylputrescine amidase activity"/>
    <property type="evidence" value="ECO:0007669"/>
    <property type="project" value="TreeGrafter"/>
</dbReference>
<dbReference type="STRING" id="33881.NS184_15260"/>
<dbReference type="SUPFAM" id="SSF56317">
    <property type="entry name" value="Carbon-nitrogen hydrolase"/>
    <property type="match status" value="1"/>
</dbReference>
<proteinExistence type="predicted"/>
<accession>A0A175RIY5</accession>
<dbReference type="Pfam" id="PF00795">
    <property type="entry name" value="CN_hydrolase"/>
    <property type="match status" value="1"/>
</dbReference>
<evidence type="ECO:0000313" key="3">
    <source>
        <dbReference type="EMBL" id="KTR02742.1"/>
    </source>
</evidence>
<dbReference type="OrthoDB" id="9811121at2"/>
<sequence>MTRVAAVQLAPVVGDLAANAATVRAALAAVPDDVDVVVLPELATSGYVFRDAAEARASAVPATDATVTGWATTASRLAGGAGGIVVGGFAELGEDGVVYNSAAVVDASGVVGVYRKVHLWDGEKACFTPGDRPPLVVDTPHGRIGVAICFDMEFPEWTRLAALGGAELLAVPTNWPWVDRPEGERAPEVQIAMAAARVNRMAIACADRCGTERGVDWNEGTSIVDADGWVRAATGPGAGMVVADLDLVATRDKTLSPVADLFGDRRPDLYGPLTGR</sequence>
<comment type="caution">
    <text evidence="3">The sequence shown here is derived from an EMBL/GenBank/DDBJ whole genome shotgun (WGS) entry which is preliminary data.</text>
</comment>
<dbReference type="InterPro" id="IPR036526">
    <property type="entry name" value="C-N_Hydrolase_sf"/>
</dbReference>
<organism evidence="3 4">
    <name type="scientific">Curtobacterium luteum</name>
    <dbReference type="NCBI Taxonomy" id="33881"/>
    <lineage>
        <taxon>Bacteria</taxon>
        <taxon>Bacillati</taxon>
        <taxon>Actinomycetota</taxon>
        <taxon>Actinomycetes</taxon>
        <taxon>Micrococcales</taxon>
        <taxon>Microbacteriaceae</taxon>
        <taxon>Curtobacterium</taxon>
    </lineage>
</organism>
<evidence type="ECO:0000256" key="1">
    <source>
        <dbReference type="ARBA" id="ARBA00022801"/>
    </source>
</evidence>
<dbReference type="InterPro" id="IPR003010">
    <property type="entry name" value="C-N_Hydrolase"/>
</dbReference>
<dbReference type="EMBL" id="LDQC01000098">
    <property type="protein sequence ID" value="KTR02742.1"/>
    <property type="molecule type" value="Genomic_DNA"/>
</dbReference>
<name>A0A175RIY5_9MICO</name>
<dbReference type="AlphaFoldDB" id="A0A175RIY5"/>
<dbReference type="Proteomes" id="UP000078252">
    <property type="component" value="Unassembled WGS sequence"/>
</dbReference>
<dbReference type="PANTHER" id="PTHR43674">
    <property type="entry name" value="NITRILASE C965.09-RELATED"/>
    <property type="match status" value="1"/>
</dbReference>
<evidence type="ECO:0000313" key="4">
    <source>
        <dbReference type="Proteomes" id="UP000078252"/>
    </source>
</evidence>
<dbReference type="PANTHER" id="PTHR43674:SF2">
    <property type="entry name" value="BETA-UREIDOPROPIONASE"/>
    <property type="match status" value="1"/>
</dbReference>
<dbReference type="PROSITE" id="PS50263">
    <property type="entry name" value="CN_HYDROLASE"/>
    <property type="match status" value="1"/>
</dbReference>
<protein>
    <recommendedName>
        <fullName evidence="2">CN hydrolase domain-containing protein</fullName>
    </recommendedName>
</protein>
<gene>
    <name evidence="3" type="ORF">NS184_15260</name>
</gene>
<keyword evidence="1" id="KW-0378">Hydrolase</keyword>
<reference evidence="3 4" key="1">
    <citation type="journal article" date="2016" name="Front. Microbiol.">
        <title>Genomic Resource of Rice Seed Associated Bacteria.</title>
        <authorList>
            <person name="Midha S."/>
            <person name="Bansal K."/>
            <person name="Sharma S."/>
            <person name="Kumar N."/>
            <person name="Patil P.P."/>
            <person name="Chaudhry V."/>
            <person name="Patil P.B."/>
        </authorList>
    </citation>
    <scope>NUCLEOTIDE SEQUENCE [LARGE SCALE GENOMIC DNA]</scope>
    <source>
        <strain evidence="3 4">NS184</strain>
    </source>
</reference>
<feature type="domain" description="CN hydrolase" evidence="2">
    <location>
        <begin position="2"/>
        <end position="247"/>
    </location>
</feature>
<dbReference type="RefSeq" id="WP_058726943.1">
    <property type="nucleotide sequence ID" value="NZ_LDQC01000098.1"/>
</dbReference>
<evidence type="ECO:0000259" key="2">
    <source>
        <dbReference type="PROSITE" id="PS50263"/>
    </source>
</evidence>
<dbReference type="GO" id="GO:0033388">
    <property type="term" value="P:putrescine biosynthetic process from arginine"/>
    <property type="evidence" value="ECO:0007669"/>
    <property type="project" value="TreeGrafter"/>
</dbReference>